<reference evidence="1 2" key="1">
    <citation type="journal article" date="2020" name="Microb. Ecol.">
        <title>Ecogenomics of the Marine Benthic Filamentous Cyanobacterium Adonisia.</title>
        <authorList>
            <person name="Walter J.M."/>
            <person name="Coutinho F.H."/>
            <person name="Leomil L."/>
            <person name="Hargreaves P.I."/>
            <person name="Campeao M.E."/>
            <person name="Vieira V.V."/>
            <person name="Silva B.S."/>
            <person name="Fistarol G.O."/>
            <person name="Salomon P.S."/>
            <person name="Sawabe T."/>
            <person name="Mino S."/>
            <person name="Hosokawa M."/>
            <person name="Miyashita H."/>
            <person name="Maruyama F."/>
            <person name="van Verk M.C."/>
            <person name="Dutilh B.E."/>
            <person name="Thompson C.C."/>
            <person name="Thompson F.L."/>
        </authorList>
    </citation>
    <scope>NUCLEOTIDE SEQUENCE [LARGE SCALE GENOMIC DNA]</scope>
    <source>
        <strain evidence="1 2">CCMR0081</strain>
    </source>
</reference>
<dbReference type="InterPro" id="IPR019994">
    <property type="entry name" value="Lipid-A-disac_synthase-rel_put"/>
</dbReference>
<dbReference type="SUPFAM" id="SSF53756">
    <property type="entry name" value="UDP-Glycosyltransferase/glycogen phosphorylase"/>
    <property type="match status" value="1"/>
</dbReference>
<dbReference type="PANTHER" id="PTHR39517">
    <property type="entry name" value="SLL0192 PROTEIN"/>
    <property type="match status" value="1"/>
</dbReference>
<name>A0A6M0RK88_9CYAN</name>
<evidence type="ECO:0000313" key="1">
    <source>
        <dbReference type="EMBL" id="NEZ56290.1"/>
    </source>
</evidence>
<proteinExistence type="predicted"/>
<evidence type="ECO:0008006" key="3">
    <source>
        <dbReference type="Google" id="ProtNLM"/>
    </source>
</evidence>
<sequence>MRLLCISNGHGEDLIAIRILQALQGLAPHLKMAALPIVGEGRQYQKLGIEIIGPTKKMPSGGFIYMDSQQLARDLQGGLLQLTIAQLRAMGKWLNPDDVVLAVGDIVPLLFGWLSRHSYGFVGTAKSEYHVRDEQGTCLVKSTLLDVLDFQRTCVYMPWERWLMKRSACVFPRDGITTQRLHRWAVEAYDAGNPMMDGFAIPTSQQAHQQGLTVLLLPGSRVPEAYENWQRLLQGVDDLTRHRHEPTTFLTAAAPSLDMEMLTETLTHYGWQFTGQDHQRGQHRLQLDQGLFVDYAYQANVAIATAGTATEQFVGLGKPVLTLPGNGPQFTLSFAQAQARHLGPSVTLVEHPSQINQMLTAILNDPERQAIIYKNGLHRMGPPGAGKRIAEILLKKLLLAA</sequence>
<gene>
    <name evidence="1" type="ORF">DXZ20_11530</name>
</gene>
<keyword evidence="2" id="KW-1185">Reference proteome</keyword>
<comment type="caution">
    <text evidence="1">The sequence shown here is derived from an EMBL/GenBank/DDBJ whole genome shotgun (WGS) entry which is preliminary data.</text>
</comment>
<dbReference type="PANTHER" id="PTHR39517:SF1">
    <property type="entry name" value="LIPID-A-DISACCHARIDE SYNTHASE"/>
    <property type="match status" value="1"/>
</dbReference>
<evidence type="ECO:0000313" key="2">
    <source>
        <dbReference type="Proteomes" id="UP000481033"/>
    </source>
</evidence>
<dbReference type="EMBL" id="QXHD01000004">
    <property type="protein sequence ID" value="NEZ56290.1"/>
    <property type="molecule type" value="Genomic_DNA"/>
</dbReference>
<accession>A0A6M0RK88</accession>
<dbReference type="AlphaFoldDB" id="A0A6M0RK88"/>
<dbReference type="Proteomes" id="UP000481033">
    <property type="component" value="Unassembled WGS sequence"/>
</dbReference>
<dbReference type="NCBIfam" id="TIGR03492">
    <property type="entry name" value="lipid-A-disaccharide synthase-related protein"/>
    <property type="match status" value="1"/>
</dbReference>
<organism evidence="1 2">
    <name type="scientific">Adonisia turfae CCMR0081</name>
    <dbReference type="NCBI Taxonomy" id="2292702"/>
    <lineage>
        <taxon>Bacteria</taxon>
        <taxon>Bacillati</taxon>
        <taxon>Cyanobacteriota</taxon>
        <taxon>Adonisia</taxon>
        <taxon>Adonisia turfae</taxon>
    </lineage>
</organism>
<protein>
    <recommendedName>
        <fullName evidence="3">Lipid-A-disaccharide synthase</fullName>
    </recommendedName>
</protein>
<dbReference type="RefSeq" id="WP_163698284.1">
    <property type="nucleotide sequence ID" value="NZ_QXHD01000004.1"/>
</dbReference>